<feature type="binding site" evidence="8">
    <location>
        <position position="116"/>
    </location>
    <ligand>
        <name>Fe cation</name>
        <dbReference type="ChEBI" id="CHEBI:24875"/>
    </ligand>
</feature>
<dbReference type="PANTHER" id="PTHR11735:SF6">
    <property type="entry name" value="TRNA N6-ADENOSINE THREONYLCARBAMOYLTRANSFERASE, MITOCHONDRIAL"/>
    <property type="match status" value="1"/>
</dbReference>
<proteinExistence type="inferred from homology"/>
<keyword evidence="6 8" id="KW-0012">Acyltransferase</keyword>
<gene>
    <name evidence="8 10" type="primary">tsaD</name>
    <name evidence="10" type="ORF">GM661_15290</name>
</gene>
<dbReference type="EMBL" id="CP046640">
    <property type="protein sequence ID" value="QTL99223.1"/>
    <property type="molecule type" value="Genomic_DNA"/>
</dbReference>
<dbReference type="GO" id="GO:0002949">
    <property type="term" value="P:tRNA threonylcarbamoyladenosine modification"/>
    <property type="evidence" value="ECO:0007669"/>
    <property type="project" value="UniProtKB-UniRule"/>
</dbReference>
<evidence type="ECO:0000256" key="3">
    <source>
        <dbReference type="ARBA" id="ARBA00022694"/>
    </source>
</evidence>
<comment type="subcellular location">
    <subcellularLocation>
        <location evidence="8">Cytoplasm</location>
    </subcellularLocation>
</comment>
<evidence type="ECO:0000313" key="10">
    <source>
        <dbReference type="EMBL" id="QTL99223.1"/>
    </source>
</evidence>
<feature type="domain" description="Gcp-like" evidence="9">
    <location>
        <begin position="29"/>
        <end position="313"/>
    </location>
</feature>
<dbReference type="FunFam" id="3.30.420.40:FF:000040">
    <property type="entry name" value="tRNA N6-adenosine threonylcarbamoyltransferase"/>
    <property type="match status" value="1"/>
</dbReference>
<dbReference type="SUPFAM" id="SSF53067">
    <property type="entry name" value="Actin-like ATPase domain"/>
    <property type="match status" value="2"/>
</dbReference>
<dbReference type="InterPro" id="IPR000905">
    <property type="entry name" value="Gcp-like_dom"/>
</dbReference>
<keyword evidence="4 8" id="KW-0479">Metal-binding</keyword>
<evidence type="ECO:0000256" key="8">
    <source>
        <dbReference type="HAMAP-Rule" id="MF_01445"/>
    </source>
</evidence>
<dbReference type="KEGG" id="ifn:GM661_15290"/>
<reference evidence="10" key="1">
    <citation type="submission" date="2019-12" db="EMBL/GenBank/DDBJ databases">
        <authorList>
            <person name="zhang j."/>
            <person name="sun C.M."/>
        </authorList>
    </citation>
    <scope>NUCLEOTIDE SEQUENCE</scope>
    <source>
        <strain evidence="10">NS-1</strain>
    </source>
</reference>
<evidence type="ECO:0000256" key="1">
    <source>
        <dbReference type="ARBA" id="ARBA00022490"/>
    </source>
</evidence>
<feature type="binding site" evidence="8">
    <location>
        <position position="185"/>
    </location>
    <ligand>
        <name>substrate</name>
    </ligand>
</feature>
<feature type="binding site" evidence="8">
    <location>
        <position position="120"/>
    </location>
    <ligand>
        <name>Fe cation</name>
        <dbReference type="ChEBI" id="CHEBI:24875"/>
    </ligand>
</feature>
<dbReference type="InterPro" id="IPR017861">
    <property type="entry name" value="KAE1/TsaD"/>
</dbReference>
<dbReference type="GO" id="GO:0005506">
    <property type="term" value="F:iron ion binding"/>
    <property type="evidence" value="ECO:0007669"/>
    <property type="project" value="UniProtKB-UniRule"/>
</dbReference>
<keyword evidence="2 8" id="KW-0808">Transferase</keyword>
<evidence type="ECO:0000256" key="7">
    <source>
        <dbReference type="ARBA" id="ARBA00048117"/>
    </source>
</evidence>
<feature type="binding site" evidence="8">
    <location>
        <position position="189"/>
    </location>
    <ligand>
        <name>substrate</name>
    </ligand>
</feature>
<feature type="binding site" evidence="8">
    <location>
        <begin position="139"/>
        <end position="143"/>
    </location>
    <ligand>
        <name>substrate</name>
    </ligand>
</feature>
<dbReference type="PRINTS" id="PR00789">
    <property type="entry name" value="OSIALOPTASE"/>
</dbReference>
<keyword evidence="11" id="KW-1185">Reference proteome</keyword>
<dbReference type="GO" id="GO:0005737">
    <property type="term" value="C:cytoplasm"/>
    <property type="evidence" value="ECO:0007669"/>
    <property type="project" value="UniProtKB-SubCell"/>
</dbReference>
<dbReference type="Proteomes" id="UP000665020">
    <property type="component" value="Chromosome"/>
</dbReference>
<dbReference type="RefSeq" id="WP_230867614.1">
    <property type="nucleotide sequence ID" value="NZ_CP046640.1"/>
</dbReference>
<dbReference type="PROSITE" id="PS01016">
    <property type="entry name" value="GLYCOPROTEASE"/>
    <property type="match status" value="1"/>
</dbReference>
<feature type="binding site" evidence="8">
    <location>
        <position position="307"/>
    </location>
    <ligand>
        <name>Fe cation</name>
        <dbReference type="ChEBI" id="CHEBI:24875"/>
    </ligand>
</feature>
<dbReference type="EC" id="2.3.1.234" evidence="8"/>
<comment type="function">
    <text evidence="8">Required for the formation of a threonylcarbamoyl group on adenosine at position 37 (t(6)A37) in tRNAs that read codons beginning with adenine. Is involved in the transfer of the threonylcarbamoyl moiety of threonylcarbamoyl-AMP (TC-AMP) to the N6 group of A37, together with TsaE and TsaB. TsaD likely plays a direct catalytic role in this reaction.</text>
</comment>
<organism evidence="10 11">
    <name type="scientific">Iocasia fonsfrigidae</name>
    <dbReference type="NCBI Taxonomy" id="2682810"/>
    <lineage>
        <taxon>Bacteria</taxon>
        <taxon>Bacillati</taxon>
        <taxon>Bacillota</taxon>
        <taxon>Clostridia</taxon>
        <taxon>Halanaerobiales</taxon>
        <taxon>Halanaerobiaceae</taxon>
        <taxon>Iocasia</taxon>
    </lineage>
</organism>
<dbReference type="FunFam" id="3.30.420.40:FF:000012">
    <property type="entry name" value="tRNA N6-adenosine threonylcarbamoyltransferase"/>
    <property type="match status" value="1"/>
</dbReference>
<protein>
    <recommendedName>
        <fullName evidence="8">tRNA N6-adenosine threonylcarbamoyltransferase</fullName>
        <ecNumber evidence="8">2.3.1.234</ecNumber>
    </recommendedName>
    <alternativeName>
        <fullName evidence="8">N6-L-threonylcarbamoyladenine synthase</fullName>
        <shortName evidence="8">t(6)A synthase</shortName>
    </alternativeName>
    <alternativeName>
        <fullName evidence="8">t(6)A37 threonylcarbamoyladenosine biosynthesis protein TsaD</fullName>
    </alternativeName>
    <alternativeName>
        <fullName evidence="8">tRNA threonylcarbamoyladenosine biosynthesis protein TsaD</fullName>
    </alternativeName>
</protein>
<dbReference type="InterPro" id="IPR022450">
    <property type="entry name" value="TsaD"/>
</dbReference>
<keyword evidence="1 8" id="KW-0963">Cytoplasm</keyword>
<comment type="catalytic activity">
    <reaction evidence="7 8">
        <text>L-threonylcarbamoyladenylate + adenosine(37) in tRNA = N(6)-L-threonylcarbamoyladenosine(37) in tRNA + AMP + H(+)</text>
        <dbReference type="Rhea" id="RHEA:37059"/>
        <dbReference type="Rhea" id="RHEA-COMP:10162"/>
        <dbReference type="Rhea" id="RHEA-COMP:10163"/>
        <dbReference type="ChEBI" id="CHEBI:15378"/>
        <dbReference type="ChEBI" id="CHEBI:73682"/>
        <dbReference type="ChEBI" id="CHEBI:74411"/>
        <dbReference type="ChEBI" id="CHEBI:74418"/>
        <dbReference type="ChEBI" id="CHEBI:456215"/>
        <dbReference type="EC" id="2.3.1.234"/>
    </reaction>
</comment>
<sequence length="339" mass="36502">MKENDVLILAVESSCDETAAAVVKNGLDVLSNIVASQIDLHRKYGGVVPEIASRKHLELINPVIEEALQTARVTYDQIDGVAATYGPGLVGGLLVGLSAAKALAYVLHKPFIGVNHIAGHIYANFISNPQIEPPVVCLTISGGHTDLLYFKELGDYQILGRSRDDAAGEAFDKIARVLEIGYPGGPAVEKISKEGDPVAVDFPRPFINEDNYDFSFSGLKTAVINYIHNQKQKGKKLHIPDIAASFQQAVIDVLLNKVMKAVQEREVKSVILSGGVAANKTLRQQLSMALAEKDLPLYTPLLKLCTDNAAMIGAAAYYQYQKGDFAPFSLGAAANLSLK</sequence>
<dbReference type="PANTHER" id="PTHR11735">
    <property type="entry name" value="TRNA N6-ADENOSINE THREONYLCARBAMOYLTRANSFERASE"/>
    <property type="match status" value="1"/>
</dbReference>
<dbReference type="GO" id="GO:0061711">
    <property type="term" value="F:tRNA N(6)-L-threonylcarbamoyladenine synthase activity"/>
    <property type="evidence" value="ECO:0007669"/>
    <property type="project" value="UniProtKB-EC"/>
</dbReference>
<evidence type="ECO:0000256" key="5">
    <source>
        <dbReference type="ARBA" id="ARBA00023004"/>
    </source>
</evidence>
<name>A0A8A7KBJ9_9FIRM</name>
<evidence type="ECO:0000259" key="9">
    <source>
        <dbReference type="Pfam" id="PF00814"/>
    </source>
</evidence>
<dbReference type="Gene3D" id="3.30.420.40">
    <property type="match status" value="2"/>
</dbReference>
<keyword evidence="3 8" id="KW-0819">tRNA processing</keyword>
<feature type="binding site" evidence="8">
    <location>
        <position position="279"/>
    </location>
    <ligand>
        <name>substrate</name>
    </ligand>
</feature>
<dbReference type="HAMAP" id="MF_01445">
    <property type="entry name" value="TsaD"/>
    <property type="match status" value="1"/>
</dbReference>
<comment type="similarity">
    <text evidence="8">Belongs to the KAE1 / TsaD family.</text>
</comment>
<dbReference type="InterPro" id="IPR017860">
    <property type="entry name" value="Peptidase_M22_CS"/>
</dbReference>
<dbReference type="Pfam" id="PF00814">
    <property type="entry name" value="TsaD"/>
    <property type="match status" value="1"/>
</dbReference>
<dbReference type="NCBIfam" id="TIGR03723">
    <property type="entry name" value="T6A_TsaD_YgjD"/>
    <property type="match status" value="1"/>
</dbReference>
<evidence type="ECO:0000256" key="2">
    <source>
        <dbReference type="ARBA" id="ARBA00022679"/>
    </source>
</evidence>
<dbReference type="NCBIfam" id="TIGR00329">
    <property type="entry name" value="gcp_kae1"/>
    <property type="match status" value="1"/>
</dbReference>
<dbReference type="AlphaFoldDB" id="A0A8A7KBJ9"/>
<feature type="binding site" evidence="8">
    <location>
        <position position="172"/>
    </location>
    <ligand>
        <name>substrate</name>
    </ligand>
</feature>
<evidence type="ECO:0000256" key="4">
    <source>
        <dbReference type="ARBA" id="ARBA00022723"/>
    </source>
</evidence>
<comment type="cofactor">
    <cofactor evidence="8">
        <name>Fe(2+)</name>
        <dbReference type="ChEBI" id="CHEBI:29033"/>
    </cofactor>
    <text evidence="8">Binds 1 Fe(2+) ion per subunit.</text>
</comment>
<accession>A0A8A7KBJ9</accession>
<keyword evidence="5 8" id="KW-0408">Iron</keyword>
<dbReference type="InterPro" id="IPR043129">
    <property type="entry name" value="ATPase_NBD"/>
</dbReference>
<evidence type="ECO:0000256" key="6">
    <source>
        <dbReference type="ARBA" id="ARBA00023315"/>
    </source>
</evidence>
<dbReference type="CDD" id="cd24133">
    <property type="entry name" value="ASKHA_NBD_TsaD_bac"/>
    <property type="match status" value="1"/>
</dbReference>
<evidence type="ECO:0000313" key="11">
    <source>
        <dbReference type="Proteomes" id="UP000665020"/>
    </source>
</evidence>